<dbReference type="Gene3D" id="3.10.129.10">
    <property type="entry name" value="Hotdog Thioesterase"/>
    <property type="match status" value="2"/>
</dbReference>
<sequence length="300" mass="30971">MTDTLDSAPVDESSPHLARLRATVAAGADLIPAHRYFGTRITEVAPGHAVYAQRVDGRILDEAGRLAPGTLFIAIDGALGSAVASTVPAGKVMTTLEIHAHFLRLGRPAGERLHLWGRVDHASARSVISSGEVVEAEGGAVIAYVSTKCALLTVPPSPRPAPVSAPLAAPDPTTTTSSPDWRPYLRLRTADVCAAAATLTAVADPSLINSRGQIQGGVLAMLAERAMSAALDEASPTPAGAAVDGETFDFTFVRSIPGDGSALTATAEVEHPGRRFAVARAVVADAAGRTLVLARASRLR</sequence>
<reference evidence="4 5" key="1">
    <citation type="submission" date="2017-06" db="EMBL/GenBank/DDBJ databases">
        <authorList>
            <person name="Kim H.J."/>
            <person name="Triplett B.A."/>
        </authorList>
    </citation>
    <scope>NUCLEOTIDE SEQUENCE [LARGE SCALE GENOMIC DNA]</scope>
    <source>
        <strain evidence="4">FRACA_ARgP5</strain>
    </source>
</reference>
<dbReference type="SUPFAM" id="SSF54637">
    <property type="entry name" value="Thioesterase/thiol ester dehydrase-isomerase"/>
    <property type="match status" value="2"/>
</dbReference>
<dbReference type="InterPro" id="IPR003736">
    <property type="entry name" value="PAAI_dom"/>
</dbReference>
<dbReference type="InterPro" id="IPR006683">
    <property type="entry name" value="Thioestr_dom"/>
</dbReference>
<dbReference type="RefSeq" id="WP_165818573.1">
    <property type="nucleotide sequence ID" value="NZ_FZMO01000401.1"/>
</dbReference>
<dbReference type="InterPro" id="IPR029069">
    <property type="entry name" value="HotDog_dom_sf"/>
</dbReference>
<dbReference type="GO" id="GO:0016289">
    <property type="term" value="F:acyl-CoA hydrolase activity"/>
    <property type="evidence" value="ECO:0007669"/>
    <property type="project" value="UniProtKB-ARBA"/>
</dbReference>
<dbReference type="NCBIfam" id="TIGR00369">
    <property type="entry name" value="unchar_dom_1"/>
    <property type="match status" value="1"/>
</dbReference>
<evidence type="ECO:0000256" key="1">
    <source>
        <dbReference type="ARBA" id="ARBA00022801"/>
    </source>
</evidence>
<name>A0A2I2KXN7_9ACTN</name>
<keyword evidence="1" id="KW-0378">Hydrolase</keyword>
<feature type="domain" description="Thioesterase" evidence="3">
    <location>
        <begin position="68"/>
        <end position="139"/>
    </location>
</feature>
<dbReference type="PANTHER" id="PTHR42856">
    <property type="entry name" value="ACYL-COENZYME A THIOESTERASE PAAI"/>
    <property type="match status" value="1"/>
</dbReference>
<evidence type="ECO:0000313" key="5">
    <source>
        <dbReference type="Proteomes" id="UP000234331"/>
    </source>
</evidence>
<proteinExistence type="predicted"/>
<evidence type="ECO:0000256" key="2">
    <source>
        <dbReference type="SAM" id="MobiDB-lite"/>
    </source>
</evidence>
<protein>
    <recommendedName>
        <fullName evidence="3">Thioesterase domain-containing protein</fullName>
    </recommendedName>
</protein>
<dbReference type="CDD" id="cd03443">
    <property type="entry name" value="PaaI_thioesterase"/>
    <property type="match status" value="1"/>
</dbReference>
<evidence type="ECO:0000259" key="3">
    <source>
        <dbReference type="Pfam" id="PF03061"/>
    </source>
</evidence>
<dbReference type="EMBL" id="FZMO01000401">
    <property type="protein sequence ID" value="SNQ50423.1"/>
    <property type="molecule type" value="Genomic_DNA"/>
</dbReference>
<dbReference type="Pfam" id="PF03061">
    <property type="entry name" value="4HBT"/>
    <property type="match status" value="1"/>
</dbReference>
<feature type="compositionally biased region" description="Low complexity" evidence="2">
    <location>
        <begin position="164"/>
        <end position="181"/>
    </location>
</feature>
<dbReference type="InterPro" id="IPR052723">
    <property type="entry name" value="Acyl-CoA_thioesterase_PaaI"/>
</dbReference>
<dbReference type="PANTHER" id="PTHR42856:SF1">
    <property type="entry name" value="ACYL-COENZYME A THIOESTERASE PAAI"/>
    <property type="match status" value="1"/>
</dbReference>
<gene>
    <name evidence="4" type="ORF">FRACA_460013</name>
</gene>
<dbReference type="AlphaFoldDB" id="A0A2I2KXN7"/>
<accession>A0A2I2KXN7</accession>
<keyword evidence="5" id="KW-1185">Reference proteome</keyword>
<feature type="region of interest" description="Disordered" evidence="2">
    <location>
        <begin position="160"/>
        <end position="181"/>
    </location>
</feature>
<evidence type="ECO:0000313" key="4">
    <source>
        <dbReference type="EMBL" id="SNQ50423.1"/>
    </source>
</evidence>
<organism evidence="4 5">
    <name type="scientific">Frankia canadensis</name>
    <dbReference type="NCBI Taxonomy" id="1836972"/>
    <lineage>
        <taxon>Bacteria</taxon>
        <taxon>Bacillati</taxon>
        <taxon>Actinomycetota</taxon>
        <taxon>Actinomycetes</taxon>
        <taxon>Frankiales</taxon>
        <taxon>Frankiaceae</taxon>
        <taxon>Frankia</taxon>
    </lineage>
</organism>
<dbReference type="Proteomes" id="UP000234331">
    <property type="component" value="Unassembled WGS sequence"/>
</dbReference>